<name>A0A9P6DWU0_9AGAM</name>
<sequence length="238" mass="26769">MRERTSGSPQLFALVALISHLTPTACLADDGGSEANTIKTVFTNPICFVLRVGPSFGTRNSNHPPARWISLRWLQRGEHWAKLSTTLLELSTTPPTPVEVDENRRSRRGWLASLPIERGVRIQMIHTHTARPIPFPRALRHHQPFHDSTSQIRTRMLRTILFHAVLVQLLKEDPAPHTGWPRGEMVIGDEKTFTRAQLALPVPRARLPDRNYTERLKRKVAKAEAKAAEASAASRNVA</sequence>
<evidence type="ECO:0000256" key="1">
    <source>
        <dbReference type="SAM" id="MobiDB-lite"/>
    </source>
</evidence>
<proteinExistence type="predicted"/>
<feature type="compositionally biased region" description="Low complexity" evidence="1">
    <location>
        <begin position="228"/>
        <end position="238"/>
    </location>
</feature>
<reference evidence="3" key="1">
    <citation type="journal article" date="2020" name="Nat. Commun.">
        <title>Large-scale genome sequencing of mycorrhizal fungi provides insights into the early evolution of symbiotic traits.</title>
        <authorList>
            <person name="Miyauchi S."/>
            <person name="Kiss E."/>
            <person name="Kuo A."/>
            <person name="Drula E."/>
            <person name="Kohler A."/>
            <person name="Sanchez-Garcia M."/>
            <person name="Morin E."/>
            <person name="Andreopoulos B."/>
            <person name="Barry K.W."/>
            <person name="Bonito G."/>
            <person name="Buee M."/>
            <person name="Carver A."/>
            <person name="Chen C."/>
            <person name="Cichocki N."/>
            <person name="Clum A."/>
            <person name="Culley D."/>
            <person name="Crous P.W."/>
            <person name="Fauchery L."/>
            <person name="Girlanda M."/>
            <person name="Hayes R.D."/>
            <person name="Keri Z."/>
            <person name="LaButti K."/>
            <person name="Lipzen A."/>
            <person name="Lombard V."/>
            <person name="Magnuson J."/>
            <person name="Maillard F."/>
            <person name="Murat C."/>
            <person name="Nolan M."/>
            <person name="Ohm R.A."/>
            <person name="Pangilinan J."/>
            <person name="Pereira M.F."/>
            <person name="Perotto S."/>
            <person name="Peter M."/>
            <person name="Pfister S."/>
            <person name="Riley R."/>
            <person name="Sitrit Y."/>
            <person name="Stielow J.B."/>
            <person name="Szollosi G."/>
            <person name="Zifcakova L."/>
            <person name="Stursova M."/>
            <person name="Spatafora J.W."/>
            <person name="Tedersoo L."/>
            <person name="Vaario L.M."/>
            <person name="Yamada A."/>
            <person name="Yan M."/>
            <person name="Wang P."/>
            <person name="Xu J."/>
            <person name="Bruns T."/>
            <person name="Baldrian P."/>
            <person name="Vilgalys R."/>
            <person name="Dunand C."/>
            <person name="Henrissat B."/>
            <person name="Grigoriev I.V."/>
            <person name="Hibbett D."/>
            <person name="Nagy L.G."/>
            <person name="Martin F.M."/>
        </authorList>
    </citation>
    <scope>NUCLEOTIDE SEQUENCE</scope>
    <source>
        <strain evidence="3">UP504</strain>
    </source>
</reference>
<organism evidence="3 4">
    <name type="scientific">Hydnum rufescens UP504</name>
    <dbReference type="NCBI Taxonomy" id="1448309"/>
    <lineage>
        <taxon>Eukaryota</taxon>
        <taxon>Fungi</taxon>
        <taxon>Dikarya</taxon>
        <taxon>Basidiomycota</taxon>
        <taxon>Agaricomycotina</taxon>
        <taxon>Agaricomycetes</taxon>
        <taxon>Cantharellales</taxon>
        <taxon>Hydnaceae</taxon>
        <taxon>Hydnum</taxon>
    </lineage>
</organism>
<feature type="signal peptide" evidence="2">
    <location>
        <begin position="1"/>
        <end position="28"/>
    </location>
</feature>
<protein>
    <recommendedName>
        <fullName evidence="5">Secreted protein</fullName>
    </recommendedName>
</protein>
<dbReference type="EMBL" id="MU128977">
    <property type="protein sequence ID" value="KAF9513115.1"/>
    <property type="molecule type" value="Genomic_DNA"/>
</dbReference>
<evidence type="ECO:0000313" key="4">
    <source>
        <dbReference type="Proteomes" id="UP000886523"/>
    </source>
</evidence>
<feature type="region of interest" description="Disordered" evidence="1">
    <location>
        <begin position="218"/>
        <end position="238"/>
    </location>
</feature>
<accession>A0A9P6DWU0</accession>
<evidence type="ECO:0000313" key="3">
    <source>
        <dbReference type="EMBL" id="KAF9513115.1"/>
    </source>
</evidence>
<feature type="compositionally biased region" description="Basic and acidic residues" evidence="1">
    <location>
        <begin position="218"/>
        <end position="227"/>
    </location>
</feature>
<dbReference type="Proteomes" id="UP000886523">
    <property type="component" value="Unassembled WGS sequence"/>
</dbReference>
<comment type="caution">
    <text evidence="3">The sequence shown here is derived from an EMBL/GenBank/DDBJ whole genome shotgun (WGS) entry which is preliminary data.</text>
</comment>
<dbReference type="AlphaFoldDB" id="A0A9P6DWU0"/>
<keyword evidence="2" id="KW-0732">Signal</keyword>
<keyword evidence="4" id="KW-1185">Reference proteome</keyword>
<feature type="chain" id="PRO_5040467180" description="Secreted protein" evidence="2">
    <location>
        <begin position="29"/>
        <end position="238"/>
    </location>
</feature>
<evidence type="ECO:0008006" key="5">
    <source>
        <dbReference type="Google" id="ProtNLM"/>
    </source>
</evidence>
<gene>
    <name evidence="3" type="ORF">BS47DRAFT_1393615</name>
</gene>
<evidence type="ECO:0000256" key="2">
    <source>
        <dbReference type="SAM" id="SignalP"/>
    </source>
</evidence>